<keyword evidence="5 6" id="KW-0472">Membrane</keyword>
<dbReference type="PATRIC" id="fig|1217651.3.peg.619"/>
<feature type="transmembrane region" description="Helical" evidence="6">
    <location>
        <begin position="177"/>
        <end position="198"/>
    </location>
</feature>
<name>N8YUV8_ACIBZ</name>
<dbReference type="PANTHER" id="PTHR36115:SF6">
    <property type="entry name" value="PROLINE-RICH ANTIGEN HOMOLOG"/>
    <property type="match status" value="1"/>
</dbReference>
<protein>
    <recommendedName>
        <fullName evidence="7">RDD domain-containing protein</fullName>
    </recommendedName>
</protein>
<proteinExistence type="predicted"/>
<evidence type="ECO:0000256" key="3">
    <source>
        <dbReference type="ARBA" id="ARBA00022692"/>
    </source>
</evidence>
<dbReference type="GO" id="GO:0005886">
    <property type="term" value="C:plasma membrane"/>
    <property type="evidence" value="ECO:0007669"/>
    <property type="project" value="UniProtKB-SubCell"/>
</dbReference>
<evidence type="ECO:0000256" key="5">
    <source>
        <dbReference type="ARBA" id="ARBA00023136"/>
    </source>
</evidence>
<feature type="transmembrane region" description="Helical" evidence="6">
    <location>
        <begin position="122"/>
        <end position="143"/>
    </location>
</feature>
<gene>
    <name evidence="8" type="ORF">F963_00644</name>
</gene>
<dbReference type="InterPro" id="IPR051791">
    <property type="entry name" value="Pra-immunoreactive"/>
</dbReference>
<feature type="transmembrane region" description="Helical" evidence="6">
    <location>
        <begin position="18"/>
        <end position="42"/>
    </location>
</feature>
<keyword evidence="3 6" id="KW-0812">Transmembrane</keyword>
<feature type="domain" description="RDD" evidence="7">
    <location>
        <begin position="12"/>
        <end position="157"/>
    </location>
</feature>
<comment type="caution">
    <text evidence="8">The sequence shown here is derived from an EMBL/GenBank/DDBJ whole genome shotgun (WGS) entry which is preliminary data.</text>
</comment>
<feature type="transmembrane region" description="Helical" evidence="6">
    <location>
        <begin position="48"/>
        <end position="69"/>
    </location>
</feature>
<sequence>MTEIQNPVKTIAPIFPRFFAFIIDCLIVGVACLVMGKVLYPYFENSPFIFQCLGTLLCLFYFSAFNSSIGDGKTIGKILCKIRVKDFTGASISPTHALIRSSIFIIPFCFIGYLQSFAHPPLTLILIIAFFQSIVFACFYLAVFNGNSQQSLHDVLTRTQILRNTQSNMPHQAIWKVHYYILSLITMIIFSINVWHYVQNQNSTTHDLTSISDDIQNIQIENRYTFIGETESTNQVLILNVSQPAYLDQVDTAETLIQKLQQDSNILAQYKINQVQFNFSYQFGLAKLSKATIYDYKKTATTTQLTHIGENTSVKLGF</sequence>
<dbReference type="AlphaFoldDB" id="N8YUV8"/>
<dbReference type="Pfam" id="PF06271">
    <property type="entry name" value="RDD"/>
    <property type="match status" value="1"/>
</dbReference>
<dbReference type="RefSeq" id="WP_004828317.1">
    <property type="nucleotide sequence ID" value="NZ_KB849466.1"/>
</dbReference>
<evidence type="ECO:0000313" key="8">
    <source>
        <dbReference type="EMBL" id="ENV23358.1"/>
    </source>
</evidence>
<evidence type="ECO:0000256" key="4">
    <source>
        <dbReference type="ARBA" id="ARBA00022989"/>
    </source>
</evidence>
<dbReference type="HOGENOM" id="CLU_873254_0_0_6"/>
<feature type="transmembrane region" description="Helical" evidence="6">
    <location>
        <begin position="97"/>
        <end position="116"/>
    </location>
</feature>
<accession>N8YUV8</accession>
<evidence type="ECO:0000313" key="9">
    <source>
        <dbReference type="Proteomes" id="UP000013270"/>
    </source>
</evidence>
<dbReference type="PANTHER" id="PTHR36115">
    <property type="entry name" value="PROLINE-RICH ANTIGEN HOMOLOG-RELATED"/>
    <property type="match status" value="1"/>
</dbReference>
<reference evidence="8 9" key="1">
    <citation type="submission" date="2013-02" db="EMBL/GenBank/DDBJ databases">
        <title>The Genome Sequence of Acinetobacter bereziniae NIPH 3.</title>
        <authorList>
            <consortium name="The Broad Institute Genome Sequencing Platform"/>
            <consortium name="The Broad Institute Genome Sequencing Center for Infectious Disease"/>
            <person name="Cerqueira G."/>
            <person name="Feldgarden M."/>
            <person name="Courvalin P."/>
            <person name="Perichon B."/>
            <person name="Grillot-Courvalin C."/>
            <person name="Clermont D."/>
            <person name="Rocha E."/>
            <person name="Yoon E.-J."/>
            <person name="Nemec A."/>
            <person name="Walker B."/>
            <person name="Young S.K."/>
            <person name="Zeng Q."/>
            <person name="Gargeya S."/>
            <person name="Fitzgerald M."/>
            <person name="Haas B."/>
            <person name="Abouelleil A."/>
            <person name="Alvarado L."/>
            <person name="Arachchi H.M."/>
            <person name="Berlin A.M."/>
            <person name="Chapman S.B."/>
            <person name="Dewar J."/>
            <person name="Goldberg J."/>
            <person name="Griggs A."/>
            <person name="Gujja S."/>
            <person name="Hansen M."/>
            <person name="Howarth C."/>
            <person name="Imamovic A."/>
            <person name="Larimer J."/>
            <person name="McCowan C."/>
            <person name="Murphy C."/>
            <person name="Neiman D."/>
            <person name="Pearson M."/>
            <person name="Priest M."/>
            <person name="Roberts A."/>
            <person name="Saif S."/>
            <person name="Shea T."/>
            <person name="Sisk P."/>
            <person name="Sykes S."/>
            <person name="Wortman J."/>
            <person name="Nusbaum C."/>
            <person name="Birren B."/>
        </authorList>
    </citation>
    <scope>NUCLEOTIDE SEQUENCE [LARGE SCALE GENOMIC DNA]</scope>
    <source>
        <strain evidence="8 9">NIPH 3</strain>
    </source>
</reference>
<keyword evidence="4 6" id="KW-1133">Transmembrane helix</keyword>
<evidence type="ECO:0000259" key="7">
    <source>
        <dbReference type="Pfam" id="PF06271"/>
    </source>
</evidence>
<dbReference type="InterPro" id="IPR010432">
    <property type="entry name" value="RDD"/>
</dbReference>
<evidence type="ECO:0000256" key="2">
    <source>
        <dbReference type="ARBA" id="ARBA00022475"/>
    </source>
</evidence>
<dbReference type="EMBL" id="APPK01000013">
    <property type="protein sequence ID" value="ENV23358.1"/>
    <property type="molecule type" value="Genomic_DNA"/>
</dbReference>
<dbReference type="Proteomes" id="UP000013270">
    <property type="component" value="Unassembled WGS sequence"/>
</dbReference>
<evidence type="ECO:0000256" key="1">
    <source>
        <dbReference type="ARBA" id="ARBA00004651"/>
    </source>
</evidence>
<keyword evidence="2" id="KW-1003">Cell membrane</keyword>
<comment type="subcellular location">
    <subcellularLocation>
        <location evidence="1">Cell membrane</location>
        <topology evidence="1">Multi-pass membrane protein</topology>
    </subcellularLocation>
</comment>
<organism evidence="8 9">
    <name type="scientific">Acinetobacter bereziniae NIPH 3</name>
    <dbReference type="NCBI Taxonomy" id="1217651"/>
    <lineage>
        <taxon>Bacteria</taxon>
        <taxon>Pseudomonadati</taxon>
        <taxon>Pseudomonadota</taxon>
        <taxon>Gammaproteobacteria</taxon>
        <taxon>Moraxellales</taxon>
        <taxon>Moraxellaceae</taxon>
        <taxon>Acinetobacter</taxon>
    </lineage>
</organism>
<evidence type="ECO:0000256" key="6">
    <source>
        <dbReference type="SAM" id="Phobius"/>
    </source>
</evidence>